<sequence>MPARCSQPCQRGVPNPASEVFPTLPARCSQPCEVFPTLRGVPNPSSFHETLTACNTREAQTVAVVVAVVLLGSPPALCQHYASRSPAVVTDPKLRKVYEFLYPYYQKPRYRYPFYDGEGNGELLYGYGGPRLFRYTVFKPVEGYLRRR</sequence>
<gene>
    <name evidence="1" type="ORF">O3P69_005798</name>
</gene>
<dbReference type="EMBL" id="JARAKH010000017">
    <property type="protein sequence ID" value="KAK8395919.1"/>
    <property type="molecule type" value="Genomic_DNA"/>
</dbReference>
<organism evidence="1 2">
    <name type="scientific">Scylla paramamosain</name>
    <name type="common">Mud crab</name>
    <dbReference type="NCBI Taxonomy" id="85552"/>
    <lineage>
        <taxon>Eukaryota</taxon>
        <taxon>Metazoa</taxon>
        <taxon>Ecdysozoa</taxon>
        <taxon>Arthropoda</taxon>
        <taxon>Crustacea</taxon>
        <taxon>Multicrustacea</taxon>
        <taxon>Malacostraca</taxon>
        <taxon>Eumalacostraca</taxon>
        <taxon>Eucarida</taxon>
        <taxon>Decapoda</taxon>
        <taxon>Pleocyemata</taxon>
        <taxon>Brachyura</taxon>
        <taxon>Eubrachyura</taxon>
        <taxon>Portunoidea</taxon>
        <taxon>Portunidae</taxon>
        <taxon>Portuninae</taxon>
        <taxon>Scylla</taxon>
    </lineage>
</organism>
<keyword evidence="2" id="KW-1185">Reference proteome</keyword>
<protein>
    <submittedName>
        <fullName evidence="1">Uncharacterized protein</fullName>
    </submittedName>
</protein>
<dbReference type="Proteomes" id="UP001487740">
    <property type="component" value="Unassembled WGS sequence"/>
</dbReference>
<comment type="caution">
    <text evidence="1">The sequence shown here is derived from an EMBL/GenBank/DDBJ whole genome shotgun (WGS) entry which is preliminary data.</text>
</comment>
<evidence type="ECO:0000313" key="1">
    <source>
        <dbReference type="EMBL" id="KAK8395919.1"/>
    </source>
</evidence>
<reference evidence="1 2" key="1">
    <citation type="submission" date="2023-03" db="EMBL/GenBank/DDBJ databases">
        <title>High-quality genome of Scylla paramamosain provides insights in environmental adaptation.</title>
        <authorList>
            <person name="Zhang L."/>
        </authorList>
    </citation>
    <scope>NUCLEOTIDE SEQUENCE [LARGE SCALE GENOMIC DNA]</scope>
    <source>
        <strain evidence="1">LZ_2023a</strain>
        <tissue evidence="1">Muscle</tissue>
    </source>
</reference>
<proteinExistence type="predicted"/>
<dbReference type="AlphaFoldDB" id="A0AAW0U8K0"/>
<evidence type="ECO:0000313" key="2">
    <source>
        <dbReference type="Proteomes" id="UP001487740"/>
    </source>
</evidence>
<name>A0AAW0U8K0_SCYPA</name>
<accession>A0AAW0U8K0</accession>